<dbReference type="EMBL" id="WOWR01000005">
    <property type="protein sequence ID" value="KAF0255738.1"/>
    <property type="molecule type" value="Genomic_DNA"/>
</dbReference>
<organism evidence="3 4">
    <name type="scientific">Pseudomonas putida</name>
    <name type="common">Arthrobacter siderocapsulatus</name>
    <dbReference type="NCBI Taxonomy" id="303"/>
    <lineage>
        <taxon>Bacteria</taxon>
        <taxon>Pseudomonadati</taxon>
        <taxon>Pseudomonadota</taxon>
        <taxon>Gammaproteobacteria</taxon>
        <taxon>Pseudomonadales</taxon>
        <taxon>Pseudomonadaceae</taxon>
        <taxon>Pseudomonas</taxon>
    </lineage>
</organism>
<evidence type="ECO:0000313" key="3">
    <source>
        <dbReference type="EMBL" id="KAF0255738.1"/>
    </source>
</evidence>
<feature type="transmembrane region" description="Helical" evidence="2">
    <location>
        <begin position="6"/>
        <end position="23"/>
    </location>
</feature>
<keyword evidence="2" id="KW-0812">Transmembrane</keyword>
<evidence type="ECO:0000313" key="4">
    <source>
        <dbReference type="Proteomes" id="UP000442695"/>
    </source>
</evidence>
<gene>
    <name evidence="3" type="ORF">GN299_06515</name>
</gene>
<sequence length="46" mass="5424">MAFLKFALLLIGFALLMKVIIWVSRRSQPKPSKIEEDWENDPIKLH</sequence>
<dbReference type="AlphaFoldDB" id="A0A7V8J580"/>
<accession>A0A7V8J580</accession>
<evidence type="ECO:0000256" key="2">
    <source>
        <dbReference type="SAM" id="Phobius"/>
    </source>
</evidence>
<name>A0A7V8J580_PSEPU</name>
<protein>
    <submittedName>
        <fullName evidence="3">Uncharacterized protein</fullName>
    </submittedName>
</protein>
<proteinExistence type="predicted"/>
<comment type="caution">
    <text evidence="3">The sequence shown here is derived from an EMBL/GenBank/DDBJ whole genome shotgun (WGS) entry which is preliminary data.</text>
</comment>
<evidence type="ECO:0000256" key="1">
    <source>
        <dbReference type="SAM" id="MobiDB-lite"/>
    </source>
</evidence>
<reference evidence="3 4" key="1">
    <citation type="submission" date="2019-12" db="EMBL/GenBank/DDBJ databases">
        <authorList>
            <person name="Woiski C."/>
        </authorList>
    </citation>
    <scope>NUCLEOTIDE SEQUENCE [LARGE SCALE GENOMIC DNA]</scope>
    <source>
        <strain evidence="3 4">BOE100</strain>
    </source>
</reference>
<dbReference type="RefSeq" id="WP_156858632.1">
    <property type="nucleotide sequence ID" value="NZ_WOWR01000005.1"/>
</dbReference>
<keyword evidence="2" id="KW-1133">Transmembrane helix</keyword>
<feature type="region of interest" description="Disordered" evidence="1">
    <location>
        <begin position="27"/>
        <end position="46"/>
    </location>
</feature>
<keyword evidence="2" id="KW-0472">Membrane</keyword>
<dbReference type="Proteomes" id="UP000442695">
    <property type="component" value="Unassembled WGS sequence"/>
</dbReference>